<dbReference type="GO" id="GO:0005829">
    <property type="term" value="C:cytosol"/>
    <property type="evidence" value="ECO:0007669"/>
    <property type="project" value="TreeGrafter"/>
</dbReference>
<feature type="compositionally biased region" description="Polar residues" evidence="1">
    <location>
        <begin position="670"/>
        <end position="680"/>
    </location>
</feature>
<dbReference type="InterPro" id="IPR036291">
    <property type="entry name" value="NAD(P)-bd_dom_sf"/>
</dbReference>
<dbReference type="InterPro" id="IPR018554">
    <property type="entry name" value="FRQ"/>
</dbReference>
<protein>
    <recommendedName>
        <fullName evidence="2">NAD-dependent epimerase/dehydratase domain-containing protein</fullName>
    </recommendedName>
</protein>
<dbReference type="GO" id="GO:0005634">
    <property type="term" value="C:nucleus"/>
    <property type="evidence" value="ECO:0007669"/>
    <property type="project" value="InterPro"/>
</dbReference>
<dbReference type="InterPro" id="IPR001509">
    <property type="entry name" value="Epimerase_deHydtase"/>
</dbReference>
<name>A0A4E9DYG6_GIBZA</name>
<dbReference type="SUPFAM" id="SSF51735">
    <property type="entry name" value="NAD(P)-binding Rossmann-fold domains"/>
    <property type="match status" value="1"/>
</dbReference>
<dbReference type="Pfam" id="PF09421">
    <property type="entry name" value="FRQ"/>
    <property type="match status" value="2"/>
</dbReference>
<evidence type="ECO:0000259" key="2">
    <source>
        <dbReference type="Pfam" id="PF01370"/>
    </source>
</evidence>
<evidence type="ECO:0000256" key="1">
    <source>
        <dbReference type="SAM" id="MobiDB-lite"/>
    </source>
</evidence>
<dbReference type="PANTHER" id="PTHR43725">
    <property type="entry name" value="UDP-GLUCOSE 4-EPIMERASE"/>
    <property type="match status" value="1"/>
</dbReference>
<dbReference type="Gene3D" id="3.40.50.720">
    <property type="entry name" value="NAD(P)-binding Rossmann-like Domain"/>
    <property type="match status" value="1"/>
</dbReference>
<feature type="domain" description="NAD-dependent epimerase/dehydratase" evidence="2">
    <location>
        <begin position="21"/>
        <end position="219"/>
    </location>
</feature>
<feature type="region of interest" description="Disordered" evidence="1">
    <location>
        <begin position="492"/>
        <end position="545"/>
    </location>
</feature>
<dbReference type="EMBL" id="CAAKMV010000147">
    <property type="protein sequence ID" value="VIO60788.1"/>
    <property type="molecule type" value="Genomic_DNA"/>
</dbReference>
<sequence>MRFLLESYSTLIPTFSENSGEFIKIQSKISGVIHFAAFKSVSESIEKPVQYYRNNVCGLIDFIELLGKHNIHKFVFSSSATVYRSKAVKGKHLREEEVVYHETLYLDEFNNETLAELSVSELTSPYRCSKYFCEAVLADIAYTDPSWHIIALRYFNPIGCDPSGPLGEDPKGIPTNLFPVIAQVLTAIRDFIHVTDLARGHVAALSSDIESPFRTFNLGTGNGTTVAEAVKSLEGASLKNIAVNLVPRRIGDVGFCVAANDRAKKELGWTAKETIQQFAKDLWNYINQPETALSFSWRGDLSYGLCYKCKIIARPTDSAYASMSTGEESSITPLSHPILTSTQSSKGEVEDYLRDIPDGLYPQRAIMTDRERKSLVVRRLEQLFTGRDYIADTLKTPFVRPGGSFIMVGDVPYENMDYIRHLDLLPAELLSRQQSSQGVDLDAEGWVSLNLLYNLAQLHLINVTPDFVRSAVSENSTILQLSTDGHKVLWQGGSKDTNSSSYSSDYDTPETPFVGNIDKSEQRRDRQKTSCFTNNEPQLGGLGNDVPAFDPQVCARVESFRYEPLFALQNSSWGHNSRGGSVSSAKAADNDKSGKSRLGLEGYAGSADRRQHHEGAITYYSNAPFCIDLAGDPTSVSRTACTSLNSPTRENSKQLSDSSRSPQRTTSRSYISHTPPTGQYQHLRRRISGKTGSNSNGVQDLMPDSNHPSSYIELDPVWTDDQQDIEQPLLEPCGLGVLPHDHFRVVVDTKRPKHDILQSSEPEFGRSKEGIKGSTHPKVATQISGSISGGSETKVTKGSCSIGVEYLSWRTERLVPVPLPSPVRFFPPLSTDSSMSGEDKDLSTAADNLASLEKDTS</sequence>
<feature type="compositionally biased region" description="Basic and acidic residues" evidence="1">
    <location>
        <begin position="518"/>
        <end position="528"/>
    </location>
</feature>
<feature type="region of interest" description="Disordered" evidence="1">
    <location>
        <begin position="821"/>
        <end position="857"/>
    </location>
</feature>
<proteinExistence type="predicted"/>
<gene>
    <name evidence="3" type="ORF">FUG_LOCUS413331</name>
</gene>
<dbReference type="Gene3D" id="3.90.25.10">
    <property type="entry name" value="UDP-galactose 4-epimerase, domain 1"/>
    <property type="match status" value="1"/>
</dbReference>
<dbReference type="AlphaFoldDB" id="A0A4E9DYG6"/>
<dbReference type="GO" id="GO:0005996">
    <property type="term" value="P:monosaccharide metabolic process"/>
    <property type="evidence" value="ECO:0007669"/>
    <property type="project" value="TreeGrafter"/>
</dbReference>
<dbReference type="PANTHER" id="PTHR43725:SF3">
    <property type="entry name" value="UDP-GLUCOSE 4-EPIMERASE (EUROFUNG)"/>
    <property type="match status" value="1"/>
</dbReference>
<reference evidence="3" key="1">
    <citation type="submission" date="2019-04" db="EMBL/GenBank/DDBJ databases">
        <authorList>
            <person name="Melise S."/>
            <person name="Noan J."/>
            <person name="Okalmin O."/>
        </authorList>
    </citation>
    <scope>NUCLEOTIDE SEQUENCE</scope>
    <source>
        <strain evidence="3">FN9</strain>
    </source>
</reference>
<dbReference type="GO" id="GO:0003978">
    <property type="term" value="F:UDP-glucose 4-epimerase activity"/>
    <property type="evidence" value="ECO:0007669"/>
    <property type="project" value="TreeGrafter"/>
</dbReference>
<feature type="compositionally biased region" description="Low complexity" evidence="1">
    <location>
        <begin position="656"/>
        <end position="669"/>
    </location>
</feature>
<organism evidence="3">
    <name type="scientific">Gibberella zeae</name>
    <name type="common">Wheat head blight fungus</name>
    <name type="synonym">Fusarium graminearum</name>
    <dbReference type="NCBI Taxonomy" id="5518"/>
    <lineage>
        <taxon>Eukaryota</taxon>
        <taxon>Fungi</taxon>
        <taxon>Dikarya</taxon>
        <taxon>Ascomycota</taxon>
        <taxon>Pezizomycotina</taxon>
        <taxon>Sordariomycetes</taxon>
        <taxon>Hypocreomycetidae</taxon>
        <taxon>Hypocreales</taxon>
        <taxon>Nectriaceae</taxon>
        <taxon>Fusarium</taxon>
    </lineage>
</organism>
<feature type="region of interest" description="Disordered" evidence="1">
    <location>
        <begin position="761"/>
        <end position="794"/>
    </location>
</feature>
<accession>A0A4E9DYG6</accession>
<evidence type="ECO:0000313" key="3">
    <source>
        <dbReference type="EMBL" id="VIO60788.1"/>
    </source>
</evidence>
<feature type="region of interest" description="Disordered" evidence="1">
    <location>
        <begin position="573"/>
        <end position="608"/>
    </location>
</feature>
<feature type="region of interest" description="Disordered" evidence="1">
    <location>
        <begin position="640"/>
        <end position="712"/>
    </location>
</feature>
<dbReference type="Pfam" id="PF01370">
    <property type="entry name" value="Epimerase"/>
    <property type="match status" value="1"/>
</dbReference>
<feature type="compositionally biased region" description="Polar residues" evidence="1">
    <location>
        <begin position="781"/>
        <end position="794"/>
    </location>
</feature>
<feature type="compositionally biased region" description="Polar residues" evidence="1">
    <location>
        <begin position="640"/>
        <end position="655"/>
    </location>
</feature>
<feature type="compositionally biased region" description="Polar residues" evidence="1">
    <location>
        <begin position="573"/>
        <end position="584"/>
    </location>
</feature>
<dbReference type="GO" id="GO:0007623">
    <property type="term" value="P:circadian rhythm"/>
    <property type="evidence" value="ECO:0007669"/>
    <property type="project" value="InterPro"/>
</dbReference>
<dbReference type="GO" id="GO:0006355">
    <property type="term" value="P:regulation of DNA-templated transcription"/>
    <property type="evidence" value="ECO:0007669"/>
    <property type="project" value="InterPro"/>
</dbReference>